<feature type="repeat" description="PPR" evidence="3">
    <location>
        <begin position="367"/>
        <end position="401"/>
    </location>
</feature>
<protein>
    <recommendedName>
        <fullName evidence="6">Pentatricopeptide repeat-containing protein</fullName>
    </recommendedName>
</protein>
<sequence length="598" mass="65983">MLVGASSRRFRSLYESALSPRSRIINHVKKIPCLFISNGVAQDAVSLGKNQPSLILEGNETPNIVVYNSILRGLIIGSRPESSFFYFSKMRRQGVTPDKHTYPLLLKASSKIKSGNQTQIHAQTVKFGFDSDPFVENALVSAYGNGGELDFAFRVFYEITERDSITWTAIIDGCVKNGRALDSLKLFLGMRSSGVEPDGVTIAVVLSAIATVADVSFGKCVHGLYLARGKVNWDVYLGSALIDMYAKCGLCDDARKVFDEIPHRNVVCWSALIEGYVQSSRSKEALSVFQNMLFKSEVKPNEATLVSVLGACSQMGALEQGRLLHAYAVESNLELNMSLGTSLIDMYAKCGSISESFMIFKALPRKDVYPWTAMITGLAMHGHGKRSLDLFSTMLSSGVQPNAVTFTGVLCACSHGGLVDQGRSYFYSMSSVYGIEPKMEHYGCMVDLLGRSGRLEEALSLIEGMPIEPEPGIWGALFGACMIHKDFELGERIGKHLIKLQPRRSGRYALLANLYSMSQKWEEAASMRKLMKGKGVEKTPGCSWIEVNSIVHEFNAFDLSINAHLKDIYLVLNRLNSQLKVLNCELDTCHLLISLDMQ</sequence>
<evidence type="ECO:0000256" key="2">
    <source>
        <dbReference type="ARBA" id="ARBA00061659"/>
    </source>
</evidence>
<keyword evidence="1" id="KW-0677">Repeat</keyword>
<dbReference type="GO" id="GO:0009451">
    <property type="term" value="P:RNA modification"/>
    <property type="evidence" value="ECO:0007669"/>
    <property type="project" value="InterPro"/>
</dbReference>
<dbReference type="NCBIfam" id="TIGR00756">
    <property type="entry name" value="PPR"/>
    <property type="match status" value="4"/>
</dbReference>
<name>A0AAV7E0N2_ARIFI</name>
<dbReference type="FunFam" id="1.25.40.10:FF:000031">
    <property type="entry name" value="Pentatricopeptide repeat-containing protein mitochondrial"/>
    <property type="match status" value="2"/>
</dbReference>
<keyword evidence="5" id="KW-1185">Reference proteome</keyword>
<dbReference type="FunFam" id="1.25.40.10:FF:000396">
    <property type="entry name" value="Pentatricopeptide repeat-containing protein At2g36730"/>
    <property type="match status" value="1"/>
</dbReference>
<dbReference type="EMBL" id="JAINDJ010000007">
    <property type="protein sequence ID" value="KAG9442313.1"/>
    <property type="molecule type" value="Genomic_DNA"/>
</dbReference>
<evidence type="ECO:0008006" key="6">
    <source>
        <dbReference type="Google" id="ProtNLM"/>
    </source>
</evidence>
<dbReference type="FunFam" id="1.25.40.10:FF:000280">
    <property type="entry name" value="Pentatricopeptide repeat-containing protein"/>
    <property type="match status" value="1"/>
</dbReference>
<evidence type="ECO:0000256" key="3">
    <source>
        <dbReference type="PROSITE-ProRule" id="PRU00708"/>
    </source>
</evidence>
<dbReference type="Pfam" id="PF13041">
    <property type="entry name" value="PPR_2"/>
    <property type="match status" value="4"/>
</dbReference>
<feature type="repeat" description="PPR" evidence="3">
    <location>
        <begin position="265"/>
        <end position="300"/>
    </location>
</feature>
<organism evidence="4 5">
    <name type="scientific">Aristolochia fimbriata</name>
    <name type="common">White veined hardy Dutchman's pipe vine</name>
    <dbReference type="NCBI Taxonomy" id="158543"/>
    <lineage>
        <taxon>Eukaryota</taxon>
        <taxon>Viridiplantae</taxon>
        <taxon>Streptophyta</taxon>
        <taxon>Embryophyta</taxon>
        <taxon>Tracheophyta</taxon>
        <taxon>Spermatophyta</taxon>
        <taxon>Magnoliopsida</taxon>
        <taxon>Magnoliidae</taxon>
        <taxon>Piperales</taxon>
        <taxon>Aristolochiaceae</taxon>
        <taxon>Aristolochia</taxon>
    </lineage>
</organism>
<comment type="similarity">
    <text evidence="2">Belongs to the PPR family. PCMP-E subfamily.</text>
</comment>
<dbReference type="Proteomes" id="UP000825729">
    <property type="component" value="Unassembled WGS sequence"/>
</dbReference>
<dbReference type="Pfam" id="PF01535">
    <property type="entry name" value="PPR"/>
    <property type="match status" value="2"/>
</dbReference>
<dbReference type="InterPro" id="IPR002885">
    <property type="entry name" value="PPR_rpt"/>
</dbReference>
<proteinExistence type="inferred from homology"/>
<dbReference type="PANTHER" id="PTHR47926">
    <property type="entry name" value="PENTATRICOPEPTIDE REPEAT-CONTAINING PROTEIN"/>
    <property type="match status" value="1"/>
</dbReference>
<dbReference type="Pfam" id="PF20431">
    <property type="entry name" value="E_motif"/>
    <property type="match status" value="1"/>
</dbReference>
<dbReference type="InterPro" id="IPR046848">
    <property type="entry name" value="E_motif"/>
</dbReference>
<feature type="repeat" description="PPR" evidence="3">
    <location>
        <begin position="163"/>
        <end position="197"/>
    </location>
</feature>
<dbReference type="PANTHER" id="PTHR47926:SF463">
    <property type="entry name" value="PENTATRICOPEPTIDE REPEAT-CONTAINING PROTEIN"/>
    <property type="match status" value="1"/>
</dbReference>
<comment type="caution">
    <text evidence="4">The sequence shown here is derived from an EMBL/GenBank/DDBJ whole genome shotgun (WGS) entry which is preliminary data.</text>
</comment>
<evidence type="ECO:0000313" key="5">
    <source>
        <dbReference type="Proteomes" id="UP000825729"/>
    </source>
</evidence>
<dbReference type="InterPro" id="IPR046960">
    <property type="entry name" value="PPR_At4g14850-like_plant"/>
</dbReference>
<dbReference type="AlphaFoldDB" id="A0AAV7E0N2"/>
<gene>
    <name evidence="4" type="ORF">H6P81_018167</name>
</gene>
<dbReference type="InterPro" id="IPR011990">
    <property type="entry name" value="TPR-like_helical_dom_sf"/>
</dbReference>
<dbReference type="Gene3D" id="1.25.40.10">
    <property type="entry name" value="Tetratricopeptide repeat domain"/>
    <property type="match status" value="4"/>
</dbReference>
<reference evidence="4 5" key="1">
    <citation type="submission" date="2021-07" db="EMBL/GenBank/DDBJ databases">
        <title>The Aristolochia fimbriata genome: insights into angiosperm evolution, floral development and chemical biosynthesis.</title>
        <authorList>
            <person name="Jiao Y."/>
        </authorList>
    </citation>
    <scope>NUCLEOTIDE SEQUENCE [LARGE SCALE GENOMIC DNA]</scope>
    <source>
        <strain evidence="4">IBCAS-2021</strain>
        <tissue evidence="4">Leaf</tissue>
    </source>
</reference>
<dbReference type="PROSITE" id="PS51375">
    <property type="entry name" value="PPR"/>
    <property type="match status" value="4"/>
</dbReference>
<dbReference type="GO" id="GO:0003723">
    <property type="term" value="F:RNA binding"/>
    <property type="evidence" value="ECO:0007669"/>
    <property type="project" value="InterPro"/>
</dbReference>
<accession>A0AAV7E0N2</accession>
<evidence type="ECO:0000313" key="4">
    <source>
        <dbReference type="EMBL" id="KAG9442313.1"/>
    </source>
</evidence>
<evidence type="ECO:0000256" key="1">
    <source>
        <dbReference type="ARBA" id="ARBA00022737"/>
    </source>
</evidence>
<feature type="repeat" description="PPR" evidence="3">
    <location>
        <begin position="63"/>
        <end position="97"/>
    </location>
</feature>